<evidence type="ECO:0000313" key="3">
    <source>
        <dbReference type="Proteomes" id="UP000007652"/>
    </source>
</evidence>
<keyword evidence="1" id="KW-0472">Membrane</keyword>
<name>I7LHG9_9CLOT</name>
<keyword evidence="1" id="KW-1133">Transmembrane helix</keyword>
<organism evidence="2 3">
    <name type="scientific">Caloramator australicus RC3</name>
    <dbReference type="NCBI Taxonomy" id="857293"/>
    <lineage>
        <taxon>Bacteria</taxon>
        <taxon>Bacillati</taxon>
        <taxon>Bacillota</taxon>
        <taxon>Clostridia</taxon>
        <taxon>Eubacteriales</taxon>
        <taxon>Clostridiaceae</taxon>
        <taxon>Caloramator</taxon>
    </lineage>
</organism>
<evidence type="ECO:0000256" key="1">
    <source>
        <dbReference type="SAM" id="Phobius"/>
    </source>
</evidence>
<keyword evidence="3" id="KW-1185">Reference proteome</keyword>
<gene>
    <name evidence="2" type="ORF">CAAU_1947</name>
</gene>
<comment type="caution">
    <text evidence="2">The sequence shown here is derived from an EMBL/GenBank/DDBJ whole genome shotgun (WGS) entry which is preliminary data.</text>
</comment>
<dbReference type="SUPFAM" id="SSF69318">
    <property type="entry name" value="Integrin alpha N-terminal domain"/>
    <property type="match status" value="1"/>
</dbReference>
<sequence>MKLKIYVVKKQQLIWGAIIIAAIIIAAIIMILMKTKQTISTFNQPNTYYTDLNSDGKTDCILVETNEKTGEYHLSIKWDEKKTSNLEPDPTIKTLGYFNKNWPMNISFNDIDKDGKQELILQSSDNKGPILHVFKVYDDKVIKLISGRYSIFGVVKTKDFEPVIVIGNKSKKGITYNYLTFNSKGPVPYVMPTSMNLGKSSLENLIGYLESQEVEAANLNISKKHLEVVSKGKFLDGNIYEVKYDKYDVPTECTYILRTSEDTPIGYENTIYKVTLRLSKYDSRNPQYSITSIEKIK</sequence>
<dbReference type="Proteomes" id="UP000007652">
    <property type="component" value="Unassembled WGS sequence"/>
</dbReference>
<dbReference type="InterPro" id="IPR028994">
    <property type="entry name" value="Integrin_alpha_N"/>
</dbReference>
<dbReference type="STRING" id="857293.CAAU_1947"/>
<dbReference type="EMBL" id="CAKP01000100">
    <property type="protein sequence ID" value="CCJ34031.1"/>
    <property type="molecule type" value="Genomic_DNA"/>
</dbReference>
<dbReference type="AlphaFoldDB" id="I7LHG9"/>
<dbReference type="RefSeq" id="WP_008909288.1">
    <property type="nucleotide sequence ID" value="NZ_CAKP01000100.1"/>
</dbReference>
<keyword evidence="1" id="KW-0812">Transmembrane</keyword>
<dbReference type="OrthoDB" id="1935191at2"/>
<evidence type="ECO:0000313" key="2">
    <source>
        <dbReference type="EMBL" id="CCJ34031.1"/>
    </source>
</evidence>
<proteinExistence type="predicted"/>
<feature type="transmembrane region" description="Helical" evidence="1">
    <location>
        <begin position="12"/>
        <end position="33"/>
    </location>
</feature>
<accession>I7LHG9</accession>
<protein>
    <recommendedName>
        <fullName evidence="4">VCBS repeat-containing protein</fullName>
    </recommendedName>
</protein>
<reference evidence="2 3" key="1">
    <citation type="journal article" date="2011" name="J. Bacteriol.">
        <title>Draft genome sequence of Caloramator australicus strain RC3T, a thermoanaerobe from the Great Artesian Basin of Australia.</title>
        <authorList>
            <person name="Ogg C.D."/>
            <person name="Patel B.K.C."/>
        </authorList>
    </citation>
    <scope>NUCLEOTIDE SEQUENCE [LARGE SCALE GENOMIC DNA]</scope>
    <source>
        <strain evidence="2 3">RC3</strain>
    </source>
</reference>
<evidence type="ECO:0008006" key="4">
    <source>
        <dbReference type="Google" id="ProtNLM"/>
    </source>
</evidence>